<dbReference type="HAMAP" id="MF_00983">
    <property type="entry name" value="PriA"/>
    <property type="match status" value="1"/>
</dbReference>
<evidence type="ECO:0000256" key="1">
    <source>
        <dbReference type="ARBA" id="ARBA00022515"/>
    </source>
</evidence>
<dbReference type="InterPro" id="IPR040498">
    <property type="entry name" value="PriA_CRR"/>
</dbReference>
<dbReference type="InterPro" id="IPR041222">
    <property type="entry name" value="PriA_3primeBD"/>
</dbReference>
<dbReference type="GO" id="GO:0006310">
    <property type="term" value="P:DNA recombination"/>
    <property type="evidence" value="ECO:0007669"/>
    <property type="project" value="InterPro"/>
</dbReference>
<dbReference type="GO" id="GO:0008270">
    <property type="term" value="F:zinc ion binding"/>
    <property type="evidence" value="ECO:0007669"/>
    <property type="project" value="UniProtKB-UniRule"/>
</dbReference>
<evidence type="ECO:0000256" key="7">
    <source>
        <dbReference type="ARBA" id="ARBA00022833"/>
    </source>
</evidence>
<evidence type="ECO:0000256" key="9">
    <source>
        <dbReference type="ARBA" id="ARBA00023125"/>
    </source>
</evidence>
<dbReference type="SMART" id="SM00487">
    <property type="entry name" value="DEXDc"/>
    <property type="match status" value="1"/>
</dbReference>
<dbReference type="InterPro" id="IPR027417">
    <property type="entry name" value="P-loop_NTPase"/>
</dbReference>
<feature type="binding site" evidence="12">
    <location>
        <position position="478"/>
    </location>
    <ligand>
        <name>Zn(2+)</name>
        <dbReference type="ChEBI" id="CHEBI:29105"/>
        <label>1</label>
    </ligand>
</feature>
<keyword evidence="5 12" id="KW-0378">Hydrolase</keyword>
<dbReference type="NCBIfam" id="TIGR00595">
    <property type="entry name" value="priA"/>
    <property type="match status" value="1"/>
</dbReference>
<evidence type="ECO:0000256" key="12">
    <source>
        <dbReference type="HAMAP-Rule" id="MF_00983"/>
    </source>
</evidence>
<proteinExistence type="inferred from homology"/>
<evidence type="ECO:0000313" key="15">
    <source>
        <dbReference type="Proteomes" id="UP000028542"/>
    </source>
</evidence>
<evidence type="ECO:0000256" key="5">
    <source>
        <dbReference type="ARBA" id="ARBA00022801"/>
    </source>
</evidence>
<feature type="binding site" evidence="12">
    <location>
        <position position="465"/>
    </location>
    <ligand>
        <name>Zn(2+)</name>
        <dbReference type="ChEBI" id="CHEBI:29105"/>
        <label>2</label>
    </ligand>
</feature>
<keyword evidence="2 12" id="KW-0235">DNA replication</keyword>
<dbReference type="InterPro" id="IPR001650">
    <property type="entry name" value="Helicase_C-like"/>
</dbReference>
<dbReference type="InterPro" id="IPR041236">
    <property type="entry name" value="PriA_C"/>
</dbReference>
<feature type="binding site" evidence="12">
    <location>
        <position position="462"/>
    </location>
    <ligand>
        <name>Zn(2+)</name>
        <dbReference type="ChEBI" id="CHEBI:29105"/>
        <label>2</label>
    </ligand>
</feature>
<keyword evidence="8 12" id="KW-0067">ATP-binding</keyword>
<keyword evidence="3 12" id="KW-0479">Metal-binding</keyword>
<dbReference type="Pfam" id="PF00270">
    <property type="entry name" value="DEAD"/>
    <property type="match status" value="1"/>
</dbReference>
<dbReference type="PROSITE" id="PS51192">
    <property type="entry name" value="HELICASE_ATP_BIND_1"/>
    <property type="match status" value="1"/>
</dbReference>
<keyword evidence="15" id="KW-1185">Reference proteome</keyword>
<keyword evidence="7 12" id="KW-0862">Zinc</keyword>
<feature type="binding site" evidence="12">
    <location>
        <position position="436"/>
    </location>
    <ligand>
        <name>Zn(2+)</name>
        <dbReference type="ChEBI" id="CHEBI:29105"/>
        <label>1</label>
    </ligand>
</feature>
<dbReference type="NCBIfam" id="NF004066">
    <property type="entry name" value="PRK05580.1-3"/>
    <property type="match status" value="1"/>
</dbReference>
<dbReference type="GO" id="GO:0016887">
    <property type="term" value="F:ATP hydrolysis activity"/>
    <property type="evidence" value="ECO:0007669"/>
    <property type="project" value="RHEA"/>
</dbReference>
<dbReference type="Gene3D" id="3.40.1440.60">
    <property type="entry name" value="PriA, 3(prime) DNA-binding domain"/>
    <property type="match status" value="1"/>
</dbReference>
<dbReference type="AlphaFoldDB" id="A0A084JBM0"/>
<comment type="caution">
    <text evidence="14">The sequence shown here is derived from an EMBL/GenBank/DDBJ whole genome shotgun (WGS) entry which is preliminary data.</text>
</comment>
<keyword evidence="6 12" id="KW-0347">Helicase</keyword>
<protein>
    <recommendedName>
        <fullName evidence="12">Replication restart protein PriA</fullName>
    </recommendedName>
    <alternativeName>
        <fullName evidence="12">ATP-dependent DNA helicase PriA</fullName>
        <ecNumber evidence="12">5.6.2.4</ecNumber>
    </alternativeName>
    <alternativeName>
        <fullName evidence="12">DNA 3'-5' helicase PriA</fullName>
    </alternativeName>
</protein>
<keyword evidence="10 12" id="KW-0413">Isomerase</keyword>
<evidence type="ECO:0000256" key="11">
    <source>
        <dbReference type="ARBA" id="ARBA00048988"/>
    </source>
</evidence>
<dbReference type="GO" id="GO:0003677">
    <property type="term" value="F:DNA binding"/>
    <property type="evidence" value="ECO:0007669"/>
    <property type="project" value="UniProtKB-UniRule"/>
</dbReference>
<evidence type="ECO:0000259" key="13">
    <source>
        <dbReference type="PROSITE" id="PS51192"/>
    </source>
</evidence>
<name>A0A084JBM0_9CLOT</name>
<dbReference type="GO" id="GO:0006302">
    <property type="term" value="P:double-strand break repair"/>
    <property type="evidence" value="ECO:0007669"/>
    <property type="project" value="InterPro"/>
</dbReference>
<evidence type="ECO:0000256" key="8">
    <source>
        <dbReference type="ARBA" id="ARBA00022840"/>
    </source>
</evidence>
<dbReference type="PANTHER" id="PTHR30580:SF0">
    <property type="entry name" value="PRIMOSOMAL PROTEIN N"/>
    <property type="match status" value="1"/>
</dbReference>
<dbReference type="Gene3D" id="3.40.50.300">
    <property type="entry name" value="P-loop containing nucleotide triphosphate hydrolases"/>
    <property type="match status" value="2"/>
</dbReference>
<evidence type="ECO:0000256" key="10">
    <source>
        <dbReference type="ARBA" id="ARBA00023235"/>
    </source>
</evidence>
<dbReference type="EC" id="5.6.2.4" evidence="12"/>
<organism evidence="14 15">
    <name type="scientific">Clostridium sulfidigenes</name>
    <dbReference type="NCBI Taxonomy" id="318464"/>
    <lineage>
        <taxon>Bacteria</taxon>
        <taxon>Bacillati</taxon>
        <taxon>Bacillota</taxon>
        <taxon>Clostridia</taxon>
        <taxon>Eubacteriales</taxon>
        <taxon>Clostridiaceae</taxon>
        <taxon>Clostridium</taxon>
    </lineage>
</organism>
<comment type="subunit">
    <text evidence="12">Component of the replication restart primosome.</text>
</comment>
<dbReference type="GO" id="GO:0005524">
    <property type="term" value="F:ATP binding"/>
    <property type="evidence" value="ECO:0007669"/>
    <property type="project" value="UniProtKB-UniRule"/>
</dbReference>
<comment type="catalytic activity">
    <reaction evidence="11 12">
        <text>ATP + H2O = ADP + phosphate + H(+)</text>
        <dbReference type="Rhea" id="RHEA:13065"/>
        <dbReference type="ChEBI" id="CHEBI:15377"/>
        <dbReference type="ChEBI" id="CHEBI:15378"/>
        <dbReference type="ChEBI" id="CHEBI:30616"/>
        <dbReference type="ChEBI" id="CHEBI:43474"/>
        <dbReference type="ChEBI" id="CHEBI:456216"/>
        <dbReference type="EC" id="5.6.2.4"/>
    </reaction>
</comment>
<dbReference type="CDD" id="cd17929">
    <property type="entry name" value="DEXHc_priA"/>
    <property type="match status" value="1"/>
</dbReference>
<dbReference type="SUPFAM" id="SSF52540">
    <property type="entry name" value="P-loop containing nucleoside triphosphate hydrolases"/>
    <property type="match status" value="1"/>
</dbReference>
<dbReference type="CDD" id="cd18804">
    <property type="entry name" value="SF2_C_priA"/>
    <property type="match status" value="1"/>
</dbReference>
<feature type="binding site" evidence="12">
    <location>
        <position position="475"/>
    </location>
    <ligand>
        <name>Zn(2+)</name>
        <dbReference type="ChEBI" id="CHEBI:29105"/>
        <label>1</label>
    </ligand>
</feature>
<comment type="function">
    <text evidence="12">Initiates the restart of stalled replication forks, which reloads the replicative helicase on sites other than the origin of replication. Recognizes and binds to abandoned replication forks and remodels them to uncover a helicase loading site. Promotes assembly of the primosome at these replication forks.</text>
</comment>
<keyword evidence="4 12" id="KW-0547">Nucleotide-binding</keyword>
<dbReference type="InterPro" id="IPR011545">
    <property type="entry name" value="DEAD/DEAH_box_helicase_dom"/>
</dbReference>
<dbReference type="Pfam" id="PF00271">
    <property type="entry name" value="Helicase_C"/>
    <property type="match status" value="1"/>
</dbReference>
<gene>
    <name evidence="12" type="primary">priA</name>
    <name evidence="14" type="ORF">IO99_09720</name>
</gene>
<dbReference type="GO" id="GO:1990077">
    <property type="term" value="C:primosome complex"/>
    <property type="evidence" value="ECO:0007669"/>
    <property type="project" value="UniProtKB-UniRule"/>
</dbReference>
<dbReference type="InterPro" id="IPR005259">
    <property type="entry name" value="PriA"/>
</dbReference>
<dbReference type="GO" id="GO:0006270">
    <property type="term" value="P:DNA replication initiation"/>
    <property type="evidence" value="ECO:0007669"/>
    <property type="project" value="TreeGrafter"/>
</dbReference>
<comment type="catalytic activity">
    <reaction evidence="12">
        <text>Couples ATP hydrolysis with the unwinding of duplex DNA by translocating in the 3'-5' direction.</text>
        <dbReference type="EC" id="5.6.2.4"/>
    </reaction>
</comment>
<dbReference type="GO" id="GO:0043138">
    <property type="term" value="F:3'-5' DNA helicase activity"/>
    <property type="evidence" value="ECO:0007669"/>
    <property type="project" value="UniProtKB-EC"/>
</dbReference>
<evidence type="ECO:0000256" key="3">
    <source>
        <dbReference type="ARBA" id="ARBA00022723"/>
    </source>
</evidence>
<evidence type="ECO:0000256" key="4">
    <source>
        <dbReference type="ARBA" id="ARBA00022741"/>
    </source>
</evidence>
<dbReference type="PANTHER" id="PTHR30580">
    <property type="entry name" value="PRIMOSOMAL PROTEIN N"/>
    <property type="match status" value="1"/>
</dbReference>
<dbReference type="FunFam" id="3.40.50.300:FF:000489">
    <property type="entry name" value="Primosome assembly protein PriA"/>
    <property type="match status" value="1"/>
</dbReference>
<evidence type="ECO:0000256" key="6">
    <source>
        <dbReference type="ARBA" id="ARBA00022806"/>
    </source>
</evidence>
<feature type="binding site" evidence="12">
    <location>
        <position position="445"/>
    </location>
    <ligand>
        <name>Zn(2+)</name>
        <dbReference type="ChEBI" id="CHEBI:29105"/>
        <label>2</label>
    </ligand>
</feature>
<evidence type="ECO:0000313" key="14">
    <source>
        <dbReference type="EMBL" id="KEZ86354.1"/>
    </source>
</evidence>
<dbReference type="Pfam" id="PF18319">
    <property type="entry name" value="Zn_ribbon_PriA"/>
    <property type="match status" value="1"/>
</dbReference>
<dbReference type="Proteomes" id="UP000028542">
    <property type="component" value="Unassembled WGS sequence"/>
</dbReference>
<accession>A0A084JBM0</accession>
<sequence length="729" mass="83594">MYLGIIVNNEAVKVDKIFTYKVPESLYGKVKKGRMVTVPFGNGNKKIYGFIVDIFYDIDDNTKLKEIVDIDDSMEFLTEDNIRLIEIMRRKYLCTYLECIKVMIPSGITKGTTFKTKNSVIIGRPLTEKYSKEGYINIVSFIGEHNGIYNKTELTGEFEFSLSRINTLIKNGFLDVKKTIVNRYNENVYKKYEEKILNSIQQRCVDTILSQSSSNKFLIHGITGSGKTEIYMNLVKEMIKKNKDSIILIPEIALTPQMVERFKGRFGRDIAIFHSRLSIGERFDEWMRVKTGNVKVAIGARSAIFLPFSNLGLIVIDEEHETSYKSDSDPKYHARDIASLKAEIEGCKVVLGSATPSIETYYKATEGEYDIITLNHRADGANLPTIEIVDMREELKEGNKSMFSRRLYEEMTVCLEKKEQAIMFLNRRGYSTFVSCRECGYVFKCDNCDISLTYHNDNNLTCHYCGAKQRALKTCPKCKSKYVKYFGVGTEQLEHSVRKTFLDSKPLRMDFDTTRGKDSYEKIYKDFSAKRYNVLIGTQMIAKGLDFKEVTLVGIIAADLSLNLPDYRAAEKTFQLVTQVAGRAGRGNKAGKVILQTYNPNNYSIVYAAANDYKSFYEEEIIIRKLRDYPPFSKILCINLSSENEEHLIKSIQSLADKVRIKNYRSDKIELLGPCPCGVSKIKSLYRWQIIIKGDFDDNYAMDIKNLVYEQINYKNIRIGIDINPNNLL</sequence>
<feature type="binding site" evidence="12">
    <location>
        <position position="439"/>
    </location>
    <ligand>
        <name>Zn(2+)</name>
        <dbReference type="ChEBI" id="CHEBI:29105"/>
        <label>1</label>
    </ligand>
</feature>
<dbReference type="Pfam" id="PF17764">
    <property type="entry name" value="PriA_3primeBD"/>
    <property type="match status" value="1"/>
</dbReference>
<keyword evidence="9 12" id="KW-0238">DNA-binding</keyword>
<feature type="binding site" evidence="12">
    <location>
        <position position="448"/>
    </location>
    <ligand>
        <name>Zn(2+)</name>
        <dbReference type="ChEBI" id="CHEBI:29105"/>
        <label>2</label>
    </ligand>
</feature>
<dbReference type="EMBL" id="JPMD01000023">
    <property type="protein sequence ID" value="KEZ86354.1"/>
    <property type="molecule type" value="Genomic_DNA"/>
</dbReference>
<keyword evidence="1 12" id="KW-0639">Primosome</keyword>
<feature type="domain" description="Helicase ATP-binding" evidence="13">
    <location>
        <begin position="208"/>
        <end position="374"/>
    </location>
</feature>
<dbReference type="InterPro" id="IPR014001">
    <property type="entry name" value="Helicase_ATP-bd"/>
</dbReference>
<dbReference type="Pfam" id="PF18074">
    <property type="entry name" value="PriA_C"/>
    <property type="match status" value="1"/>
</dbReference>
<dbReference type="SMART" id="SM00490">
    <property type="entry name" value="HELICc"/>
    <property type="match status" value="1"/>
</dbReference>
<dbReference type="InterPro" id="IPR042115">
    <property type="entry name" value="PriA_3primeBD_sf"/>
</dbReference>
<comment type="similarity">
    <text evidence="12">Belongs to the helicase family. PriA subfamily.</text>
</comment>
<reference evidence="14 15" key="1">
    <citation type="submission" date="2014-07" db="EMBL/GenBank/DDBJ databases">
        <title>Draft genome of Clostridium sulfidigenes 113A isolated from sediments associated with methane hydrate from Krishna Godavari basin.</title>
        <authorList>
            <person name="Honkalas V.S."/>
            <person name="Dabir A.P."/>
            <person name="Arora P."/>
            <person name="Dhakephalkar P.K."/>
        </authorList>
    </citation>
    <scope>NUCLEOTIDE SEQUENCE [LARGE SCALE GENOMIC DNA]</scope>
    <source>
        <strain evidence="14 15">113A</strain>
    </source>
</reference>
<dbReference type="GO" id="GO:0006269">
    <property type="term" value="P:DNA replication, synthesis of primer"/>
    <property type="evidence" value="ECO:0007669"/>
    <property type="project" value="UniProtKB-KW"/>
</dbReference>
<dbReference type="STRING" id="318464.IO99_09720"/>
<dbReference type="RefSeq" id="WP_035132706.1">
    <property type="nucleotide sequence ID" value="NZ_JPMD01000023.1"/>
</dbReference>
<comment type="cofactor">
    <cofactor evidence="12">
        <name>Zn(2+)</name>
        <dbReference type="ChEBI" id="CHEBI:29105"/>
    </cofactor>
    <text evidence="12">Binds 2 zinc ions per subunit.</text>
</comment>
<dbReference type="eggNOG" id="COG1198">
    <property type="taxonomic scope" value="Bacteria"/>
</dbReference>
<evidence type="ECO:0000256" key="2">
    <source>
        <dbReference type="ARBA" id="ARBA00022705"/>
    </source>
</evidence>